<evidence type="ECO:0000256" key="8">
    <source>
        <dbReference type="ARBA" id="ARBA00031155"/>
    </source>
</evidence>
<dbReference type="SUPFAM" id="SSF51412">
    <property type="entry name" value="Inosine monophosphate dehydrogenase (IMPDH)"/>
    <property type="match status" value="1"/>
</dbReference>
<dbReference type="Proteomes" id="UP000798808">
    <property type="component" value="Unassembled WGS sequence"/>
</dbReference>
<name>A0ABW9RM75_9BACT</name>
<evidence type="ECO:0000256" key="5">
    <source>
        <dbReference type="ARBA" id="ARBA00022643"/>
    </source>
</evidence>
<keyword evidence="5" id="KW-0288">FMN</keyword>
<evidence type="ECO:0000256" key="9">
    <source>
        <dbReference type="ARBA" id="ARBA00049401"/>
    </source>
</evidence>
<evidence type="ECO:0000256" key="1">
    <source>
        <dbReference type="ARBA" id="ARBA00001917"/>
    </source>
</evidence>
<gene>
    <name evidence="10" type="ORF">E1163_09775</name>
</gene>
<keyword evidence="7 10" id="KW-0503">Monooxygenase</keyword>
<evidence type="ECO:0000256" key="6">
    <source>
        <dbReference type="ARBA" id="ARBA00023002"/>
    </source>
</evidence>
<comment type="cofactor">
    <cofactor evidence="1">
        <name>FMN</name>
        <dbReference type="ChEBI" id="CHEBI:58210"/>
    </cofactor>
</comment>
<evidence type="ECO:0000313" key="11">
    <source>
        <dbReference type="Proteomes" id="UP000798808"/>
    </source>
</evidence>
<dbReference type="Gene3D" id="3.20.20.70">
    <property type="entry name" value="Aldolase class I"/>
    <property type="match status" value="1"/>
</dbReference>
<keyword evidence="11" id="KW-1185">Reference proteome</keyword>
<accession>A0ABW9RM75</accession>
<protein>
    <recommendedName>
        <fullName evidence="8">Propionate 3-nitronate monooxygenase</fullName>
    </recommendedName>
</protein>
<comment type="similarity">
    <text evidence="2">Belongs to the nitronate monooxygenase family. NMO class I subfamily.</text>
</comment>
<proteinExistence type="inferred from homology"/>
<comment type="caution">
    <text evidence="10">The sequence shown here is derived from an EMBL/GenBank/DDBJ whole genome shotgun (WGS) entry which is preliminary data.</text>
</comment>
<organism evidence="10 11">
    <name type="scientific">Fulvivirga kasyanovii</name>
    <dbReference type="NCBI Taxonomy" id="396812"/>
    <lineage>
        <taxon>Bacteria</taxon>
        <taxon>Pseudomonadati</taxon>
        <taxon>Bacteroidota</taxon>
        <taxon>Cytophagia</taxon>
        <taxon>Cytophagales</taxon>
        <taxon>Fulvivirgaceae</taxon>
        <taxon>Fulvivirga</taxon>
    </lineage>
</organism>
<dbReference type="PANTHER" id="PTHR42747">
    <property type="entry name" value="NITRONATE MONOOXYGENASE-RELATED"/>
    <property type="match status" value="1"/>
</dbReference>
<dbReference type="PANTHER" id="PTHR42747:SF3">
    <property type="entry name" value="NITRONATE MONOOXYGENASE-RELATED"/>
    <property type="match status" value="1"/>
</dbReference>
<evidence type="ECO:0000256" key="2">
    <source>
        <dbReference type="ARBA" id="ARBA00009881"/>
    </source>
</evidence>
<sequence>MWNNTRATKLLRIKYPIIQGPFGGGFSSAGLTATVSNCGGMGSFGLNAYNAEEILKINKDIKAVTDQPYALNLWVPLQNDPIEQYTSQAFERLRDAVRPYFDELGLDVPEYPEYEENTFEDQIEAILQAKPPVMSFIFGIPSKEIIHELKQNKTTIIITATTPEEALQAEAAGADLVVASGAAAGGHRASFLNPGVRESLLDTATLVEETLKNIKIPIIAAGGLSDGDAIYKVMKLGASAVQLGTAFLATDESNATDVHKRKLLSEERLKTTLTKIYSGRLARAVANDFTEGLKHLEDDIIAPYPVQGKFLAPLRQAAIARQKWEYVAFWAGEPSSVLVHTSAEKLFHSLTERLAYLNSKDMAD</sequence>
<dbReference type="GO" id="GO:0004497">
    <property type="term" value="F:monooxygenase activity"/>
    <property type="evidence" value="ECO:0007669"/>
    <property type="project" value="UniProtKB-KW"/>
</dbReference>
<dbReference type="RefSeq" id="WP_155171263.1">
    <property type="nucleotide sequence ID" value="NZ_BAAAFL010000068.1"/>
</dbReference>
<evidence type="ECO:0000256" key="3">
    <source>
        <dbReference type="ARBA" id="ARBA00022575"/>
    </source>
</evidence>
<dbReference type="InterPro" id="IPR013785">
    <property type="entry name" value="Aldolase_TIM"/>
</dbReference>
<comment type="catalytic activity">
    <reaction evidence="9">
        <text>3 propionate 3-nitronate + 3 O2 + H2O = 3 3-oxopropanoate + 2 nitrate + nitrite + H2O2 + 3 H(+)</text>
        <dbReference type="Rhea" id="RHEA:57332"/>
        <dbReference type="ChEBI" id="CHEBI:15377"/>
        <dbReference type="ChEBI" id="CHEBI:15378"/>
        <dbReference type="ChEBI" id="CHEBI:15379"/>
        <dbReference type="ChEBI" id="CHEBI:16240"/>
        <dbReference type="ChEBI" id="CHEBI:16301"/>
        <dbReference type="ChEBI" id="CHEBI:17632"/>
        <dbReference type="ChEBI" id="CHEBI:33190"/>
        <dbReference type="ChEBI" id="CHEBI:136067"/>
    </reaction>
</comment>
<evidence type="ECO:0000256" key="4">
    <source>
        <dbReference type="ARBA" id="ARBA00022630"/>
    </source>
</evidence>
<dbReference type="InterPro" id="IPR004136">
    <property type="entry name" value="NMO"/>
</dbReference>
<evidence type="ECO:0000313" key="10">
    <source>
        <dbReference type="EMBL" id="MTI25229.1"/>
    </source>
</evidence>
<keyword evidence="4" id="KW-0285">Flavoprotein</keyword>
<reference evidence="10 11" key="1">
    <citation type="submission" date="2019-02" db="EMBL/GenBank/DDBJ databases">
        <authorList>
            <person name="Goldberg S.R."/>
            <person name="Haltli B.A."/>
            <person name="Correa H."/>
            <person name="Russell K.G."/>
        </authorList>
    </citation>
    <scope>NUCLEOTIDE SEQUENCE [LARGE SCALE GENOMIC DNA]</scope>
    <source>
        <strain evidence="10 11">JCM 16186</strain>
    </source>
</reference>
<dbReference type="EMBL" id="SMLW01000496">
    <property type="protein sequence ID" value="MTI25229.1"/>
    <property type="molecule type" value="Genomic_DNA"/>
</dbReference>
<dbReference type="Pfam" id="PF03060">
    <property type="entry name" value="NMO"/>
    <property type="match status" value="1"/>
</dbReference>
<keyword evidence="3" id="KW-0216">Detoxification</keyword>
<evidence type="ECO:0000256" key="7">
    <source>
        <dbReference type="ARBA" id="ARBA00023033"/>
    </source>
</evidence>
<dbReference type="CDD" id="cd04730">
    <property type="entry name" value="NPD_like"/>
    <property type="match status" value="1"/>
</dbReference>
<keyword evidence="6" id="KW-0560">Oxidoreductase</keyword>